<evidence type="ECO:0000256" key="2">
    <source>
        <dbReference type="ARBA" id="ARBA00022982"/>
    </source>
</evidence>
<evidence type="ECO:0000313" key="5">
    <source>
        <dbReference type="Proteomes" id="UP000507979"/>
    </source>
</evidence>
<dbReference type="AlphaFoldDB" id="A0A6J5BG70"/>
<dbReference type="GO" id="GO:0005506">
    <property type="term" value="F:iron ion binding"/>
    <property type="evidence" value="ECO:0007669"/>
    <property type="project" value="InterPro"/>
</dbReference>
<dbReference type="InterPro" id="IPR002323">
    <property type="entry name" value="Cyt_CIE"/>
</dbReference>
<protein>
    <recommendedName>
        <fullName evidence="6">Cytochrome c6</fullName>
    </recommendedName>
</protein>
<evidence type="ECO:0000313" key="4">
    <source>
        <dbReference type="EMBL" id="CAB3705428.1"/>
    </source>
</evidence>
<feature type="region of interest" description="Disordered" evidence="3">
    <location>
        <begin position="1"/>
        <end position="26"/>
    </location>
</feature>
<evidence type="ECO:0008006" key="6">
    <source>
        <dbReference type="Google" id="ProtNLM"/>
    </source>
</evidence>
<dbReference type="GO" id="GO:0009055">
    <property type="term" value="F:electron transfer activity"/>
    <property type="evidence" value="ECO:0007669"/>
    <property type="project" value="InterPro"/>
</dbReference>
<reference evidence="4 5" key="1">
    <citation type="submission" date="2020-04" db="EMBL/GenBank/DDBJ databases">
        <authorList>
            <person name="De Canck E."/>
        </authorList>
    </citation>
    <scope>NUCLEOTIDE SEQUENCE [LARGE SCALE GENOMIC DNA]</scope>
    <source>
        <strain evidence="4 5">LMG 26845</strain>
    </source>
</reference>
<dbReference type="Proteomes" id="UP000507979">
    <property type="component" value="Unassembled WGS sequence"/>
</dbReference>
<dbReference type="SUPFAM" id="SSF46626">
    <property type="entry name" value="Cytochrome c"/>
    <property type="match status" value="1"/>
</dbReference>
<name>A0A6J5BG70_9BURK</name>
<dbReference type="EMBL" id="CADIJR010000091">
    <property type="protein sequence ID" value="CAB3705428.1"/>
    <property type="molecule type" value="Genomic_DNA"/>
</dbReference>
<dbReference type="GO" id="GO:0020037">
    <property type="term" value="F:heme binding"/>
    <property type="evidence" value="ECO:0007669"/>
    <property type="project" value="InterPro"/>
</dbReference>
<keyword evidence="1" id="KW-0813">Transport</keyword>
<keyword evidence="5" id="KW-1185">Reference proteome</keyword>
<keyword evidence="2" id="KW-0249">Electron transport</keyword>
<evidence type="ECO:0000256" key="3">
    <source>
        <dbReference type="SAM" id="MobiDB-lite"/>
    </source>
</evidence>
<feature type="compositionally biased region" description="Low complexity" evidence="3">
    <location>
        <begin position="8"/>
        <end position="22"/>
    </location>
</feature>
<proteinExistence type="predicted"/>
<evidence type="ECO:0000256" key="1">
    <source>
        <dbReference type="ARBA" id="ARBA00022448"/>
    </source>
</evidence>
<accession>A0A6J5BG70</accession>
<dbReference type="Gene3D" id="1.10.760.10">
    <property type="entry name" value="Cytochrome c-like domain"/>
    <property type="match status" value="1"/>
</dbReference>
<dbReference type="InterPro" id="IPR036909">
    <property type="entry name" value="Cyt_c-like_dom_sf"/>
</dbReference>
<sequence>MDAMVKVAMQGKPPMPPKGGAANASEDDIRAAVQYMVDAAK</sequence>
<dbReference type="PRINTS" id="PR00607">
    <property type="entry name" value="CYTCHROMECIE"/>
</dbReference>
<gene>
    <name evidence="4" type="ORF">LMG26845_05475</name>
</gene>
<organism evidence="4 5">
    <name type="scientific">Achromobacter insuavis</name>
    <dbReference type="NCBI Taxonomy" id="1287735"/>
    <lineage>
        <taxon>Bacteria</taxon>
        <taxon>Pseudomonadati</taxon>
        <taxon>Pseudomonadota</taxon>
        <taxon>Betaproteobacteria</taxon>
        <taxon>Burkholderiales</taxon>
        <taxon>Alcaligenaceae</taxon>
        <taxon>Achromobacter</taxon>
    </lineage>
</organism>